<dbReference type="EMBL" id="CAEQ01000483">
    <property type="protein sequence ID" value="CCD11834.1"/>
    <property type="molecule type" value="Genomic_DNA"/>
</dbReference>
<evidence type="ECO:0000256" key="1">
    <source>
        <dbReference type="SAM" id="MobiDB-lite"/>
    </source>
</evidence>
<reference evidence="3 4" key="2">
    <citation type="journal article" date="2012" name="Proc. Natl. Acad. Sci. U.S.A.">
        <title>Antigenic diversity is generated by distinct evolutionary mechanisms in African trypanosome species.</title>
        <authorList>
            <person name="Jackson A.P."/>
            <person name="Berry A."/>
            <person name="Aslett M."/>
            <person name="Allison H.C."/>
            <person name="Burton P."/>
            <person name="Vavrova-Anderson J."/>
            <person name="Brown R."/>
            <person name="Browne H."/>
            <person name="Corton N."/>
            <person name="Hauser H."/>
            <person name="Gamble J."/>
            <person name="Gilderthorp R."/>
            <person name="Marcello L."/>
            <person name="McQuillan J."/>
            <person name="Otto T.D."/>
            <person name="Quail M.A."/>
            <person name="Sanders M.J."/>
            <person name="van Tonder A."/>
            <person name="Ginger M.L."/>
            <person name="Field M.C."/>
            <person name="Barry J.D."/>
            <person name="Hertz-Fowler C."/>
            <person name="Berriman M."/>
        </authorList>
    </citation>
    <scope>NUCLEOTIDE SEQUENCE [LARGE SCALE GENOMIC DNA]</scope>
    <source>
        <strain evidence="3 4">IL3000</strain>
    </source>
</reference>
<evidence type="ECO:0000313" key="3">
    <source>
        <dbReference type="EMBL" id="CCD11834.1"/>
    </source>
</evidence>
<evidence type="ECO:0000313" key="4">
    <source>
        <dbReference type="Proteomes" id="UP000000702"/>
    </source>
</evidence>
<comment type="caution">
    <text evidence="3">The sequence shown here is derived from an EMBL/GenBank/DDBJ whole genome shotgun (WGS) entry which is preliminary data.</text>
</comment>
<protein>
    <submittedName>
        <fullName evidence="3">Uncharacterized protein</fullName>
    </submittedName>
</protein>
<keyword evidence="2" id="KW-0812">Transmembrane</keyword>
<feature type="compositionally biased region" description="Basic residues" evidence="1">
    <location>
        <begin position="120"/>
        <end position="136"/>
    </location>
</feature>
<sequence length="145" mass="16305">MVSHLLWQFLLNRHLIGLWLLFPMCSLYVNCSAFVCLFFVVVLLDFPHTSVCVCASAVLLLFFLTPFWGCSFSRVRIHVLEFRITAHQANSWRVAAVPALRTFFVCVPSPATRCASRRDGQKKKTGAKASQARRQKTATVAATVN</sequence>
<feature type="transmembrane region" description="Helical" evidence="2">
    <location>
        <begin position="20"/>
        <end position="44"/>
    </location>
</feature>
<proteinExistence type="predicted"/>
<reference evidence="4" key="1">
    <citation type="submission" date="2011-07" db="EMBL/GenBank/DDBJ databases">
        <title>Divergent evolution of antigenic variation in African trypanosomes.</title>
        <authorList>
            <person name="Jackson A.P."/>
            <person name="Berry A."/>
            <person name="Allison H.C."/>
            <person name="Burton P."/>
            <person name="Anderson J."/>
            <person name="Aslett M."/>
            <person name="Brown R."/>
            <person name="Corton N."/>
            <person name="Harris D."/>
            <person name="Hauser H."/>
            <person name="Gamble J."/>
            <person name="Gilderthorp R."/>
            <person name="McQuillan J."/>
            <person name="Quail M.A."/>
            <person name="Sanders M."/>
            <person name="Van Tonder A."/>
            <person name="Ginger M.L."/>
            <person name="Donelson J.E."/>
            <person name="Field M.C."/>
            <person name="Barry J.D."/>
            <person name="Berriman M."/>
            <person name="Hertz-Fowler C."/>
        </authorList>
    </citation>
    <scope>NUCLEOTIDE SEQUENCE [LARGE SCALE GENOMIC DNA]</scope>
    <source>
        <strain evidence="4">IL3000</strain>
    </source>
</reference>
<keyword evidence="2" id="KW-1133">Transmembrane helix</keyword>
<dbReference type="AlphaFoldDB" id="F9W3V8"/>
<feature type="transmembrane region" description="Helical" evidence="2">
    <location>
        <begin position="51"/>
        <end position="69"/>
    </location>
</feature>
<accession>F9W3V8</accession>
<organism evidence="3 4">
    <name type="scientific">Trypanosoma congolense (strain IL3000)</name>
    <dbReference type="NCBI Taxonomy" id="1068625"/>
    <lineage>
        <taxon>Eukaryota</taxon>
        <taxon>Discoba</taxon>
        <taxon>Euglenozoa</taxon>
        <taxon>Kinetoplastea</taxon>
        <taxon>Metakinetoplastina</taxon>
        <taxon>Trypanosomatida</taxon>
        <taxon>Trypanosomatidae</taxon>
        <taxon>Trypanosoma</taxon>
        <taxon>Nannomonas</taxon>
    </lineage>
</organism>
<gene>
    <name evidence="3" type="ORF">TCIL3000_0_27760</name>
</gene>
<evidence type="ECO:0000256" key="2">
    <source>
        <dbReference type="SAM" id="Phobius"/>
    </source>
</evidence>
<keyword evidence="2" id="KW-0472">Membrane</keyword>
<name>F9W3V8_TRYCI</name>
<keyword evidence="4" id="KW-1185">Reference proteome</keyword>
<dbReference type="Proteomes" id="UP000000702">
    <property type="component" value="Unassembled WGS sequence"/>
</dbReference>
<feature type="region of interest" description="Disordered" evidence="1">
    <location>
        <begin position="114"/>
        <end position="145"/>
    </location>
</feature>